<evidence type="ECO:0000313" key="1">
    <source>
        <dbReference type="EMBL" id="PIA55898.1"/>
    </source>
</evidence>
<dbReference type="InParanoid" id="A0A2G5EJG0"/>
<name>A0A2G5EJG0_AQUCA</name>
<organism evidence="1 2">
    <name type="scientific">Aquilegia coerulea</name>
    <name type="common">Rocky mountain columbine</name>
    <dbReference type="NCBI Taxonomy" id="218851"/>
    <lineage>
        <taxon>Eukaryota</taxon>
        <taxon>Viridiplantae</taxon>
        <taxon>Streptophyta</taxon>
        <taxon>Embryophyta</taxon>
        <taxon>Tracheophyta</taxon>
        <taxon>Spermatophyta</taxon>
        <taxon>Magnoliopsida</taxon>
        <taxon>Ranunculales</taxon>
        <taxon>Ranunculaceae</taxon>
        <taxon>Thalictroideae</taxon>
        <taxon>Aquilegia</taxon>
    </lineage>
</organism>
<accession>A0A2G5EJG0</accession>
<keyword evidence="2" id="KW-1185">Reference proteome</keyword>
<sequence>MNPWPQIRMNDFVSWSLTHSIHSYVLHYLWRSEEKKRHLHSEQNFQLTYLYLFLLETCRVLMSIMLCGSWTGLCFSEPANCGVAGWLFLAALNLTI</sequence>
<dbReference type="Proteomes" id="UP000230069">
    <property type="component" value="Unassembled WGS sequence"/>
</dbReference>
<protein>
    <submittedName>
        <fullName evidence="1">Uncharacterized protein</fullName>
    </submittedName>
</protein>
<proteinExistence type="predicted"/>
<gene>
    <name evidence="1" type="ORF">AQUCO_00700312v1</name>
</gene>
<reference evidence="1 2" key="1">
    <citation type="submission" date="2017-09" db="EMBL/GenBank/DDBJ databases">
        <title>WGS assembly of Aquilegia coerulea Goldsmith.</title>
        <authorList>
            <person name="Hodges S."/>
            <person name="Kramer E."/>
            <person name="Nordborg M."/>
            <person name="Tomkins J."/>
            <person name="Borevitz J."/>
            <person name="Derieg N."/>
            <person name="Yan J."/>
            <person name="Mihaltcheva S."/>
            <person name="Hayes R.D."/>
            <person name="Rokhsar D."/>
        </authorList>
    </citation>
    <scope>NUCLEOTIDE SEQUENCE [LARGE SCALE GENOMIC DNA]</scope>
    <source>
        <strain evidence="2">cv. Goldsmith</strain>
    </source>
</reference>
<dbReference type="AlphaFoldDB" id="A0A2G5EJG0"/>
<dbReference type="EMBL" id="KZ305024">
    <property type="protein sequence ID" value="PIA55898.1"/>
    <property type="molecule type" value="Genomic_DNA"/>
</dbReference>
<evidence type="ECO:0000313" key="2">
    <source>
        <dbReference type="Proteomes" id="UP000230069"/>
    </source>
</evidence>